<dbReference type="Proteomes" id="UP000187203">
    <property type="component" value="Unassembled WGS sequence"/>
</dbReference>
<gene>
    <name evidence="1" type="ORF">COLO4_05813</name>
</gene>
<keyword evidence="2" id="KW-1185">Reference proteome</keyword>
<dbReference type="AlphaFoldDB" id="A0A1R3KPT1"/>
<reference evidence="2" key="1">
    <citation type="submission" date="2013-09" db="EMBL/GenBank/DDBJ databases">
        <title>Corchorus olitorius genome sequencing.</title>
        <authorList>
            <person name="Alam M."/>
            <person name="Haque M.S."/>
            <person name="Islam M.S."/>
            <person name="Emdad E.M."/>
            <person name="Islam M.M."/>
            <person name="Ahmed B."/>
            <person name="Halim A."/>
            <person name="Hossen Q.M.M."/>
            <person name="Hossain M.Z."/>
            <person name="Ahmed R."/>
            <person name="Khan M.M."/>
            <person name="Islam R."/>
            <person name="Rashid M.M."/>
            <person name="Khan S.A."/>
            <person name="Rahman M.S."/>
            <person name="Alam M."/>
            <person name="Yahiya A.S."/>
            <person name="Khan M.S."/>
            <person name="Azam M.S."/>
            <person name="Haque T."/>
            <person name="Lashkar M.Z.H."/>
            <person name="Akhand A.I."/>
            <person name="Morshed G."/>
            <person name="Roy S."/>
            <person name="Uddin K.S."/>
            <person name="Rabeya T."/>
            <person name="Hossain A.S."/>
            <person name="Chowdhury A."/>
            <person name="Snigdha A.R."/>
            <person name="Mortoza M.S."/>
            <person name="Matin S.A."/>
            <person name="Hoque S.M.E."/>
            <person name="Islam M.K."/>
            <person name="Roy D.K."/>
            <person name="Haider R."/>
            <person name="Moosa M.M."/>
            <person name="Elias S.M."/>
            <person name="Hasan A.M."/>
            <person name="Jahan S."/>
            <person name="Shafiuddin M."/>
            <person name="Mahmood N."/>
            <person name="Shommy N.S."/>
        </authorList>
    </citation>
    <scope>NUCLEOTIDE SEQUENCE [LARGE SCALE GENOMIC DNA]</scope>
    <source>
        <strain evidence="2">cv. O-4</strain>
    </source>
</reference>
<name>A0A1R3KPT1_9ROSI</name>
<organism evidence="1 2">
    <name type="scientific">Corchorus olitorius</name>
    <dbReference type="NCBI Taxonomy" id="93759"/>
    <lineage>
        <taxon>Eukaryota</taxon>
        <taxon>Viridiplantae</taxon>
        <taxon>Streptophyta</taxon>
        <taxon>Embryophyta</taxon>
        <taxon>Tracheophyta</taxon>
        <taxon>Spermatophyta</taxon>
        <taxon>Magnoliopsida</taxon>
        <taxon>eudicotyledons</taxon>
        <taxon>Gunneridae</taxon>
        <taxon>Pentapetalae</taxon>
        <taxon>rosids</taxon>
        <taxon>malvids</taxon>
        <taxon>Malvales</taxon>
        <taxon>Malvaceae</taxon>
        <taxon>Grewioideae</taxon>
        <taxon>Apeibeae</taxon>
        <taxon>Corchorus</taxon>
    </lineage>
</organism>
<sequence>MDSSMGRMQSSIEKLTVEMHRFIESSFKRIGEVSGSRLEANSIEKGKDQNLRSVENTLEMSSQSRTFTKRSKLECPRFERSDFFGWHSKIIQFFAADATAE</sequence>
<evidence type="ECO:0000313" key="1">
    <source>
        <dbReference type="EMBL" id="OMP09096.1"/>
    </source>
</evidence>
<evidence type="ECO:0000313" key="2">
    <source>
        <dbReference type="Proteomes" id="UP000187203"/>
    </source>
</evidence>
<accession>A0A1R3KPT1</accession>
<comment type="caution">
    <text evidence="1">The sequence shown here is derived from an EMBL/GenBank/DDBJ whole genome shotgun (WGS) entry which is preliminary data.</text>
</comment>
<dbReference type="EMBL" id="AWUE01012464">
    <property type="protein sequence ID" value="OMP09096.1"/>
    <property type="molecule type" value="Genomic_DNA"/>
</dbReference>
<proteinExistence type="predicted"/>
<protein>
    <submittedName>
        <fullName evidence="1">Uncharacterized protein</fullName>
    </submittedName>
</protein>